<dbReference type="Pfam" id="PF12158">
    <property type="entry name" value="DUF3592"/>
    <property type="match status" value="1"/>
</dbReference>
<evidence type="ECO:0000256" key="1">
    <source>
        <dbReference type="SAM" id="Phobius"/>
    </source>
</evidence>
<keyword evidence="1" id="KW-1133">Transmembrane helix</keyword>
<feature type="domain" description="DUF3592" evidence="2">
    <location>
        <begin position="60"/>
        <end position="133"/>
    </location>
</feature>
<dbReference type="EMBL" id="CP053085">
    <property type="protein sequence ID" value="QJR37537.1"/>
    <property type="molecule type" value="Genomic_DNA"/>
</dbReference>
<keyword evidence="1" id="KW-0472">Membrane</keyword>
<accession>A0A6M4IVA9</accession>
<dbReference type="AlphaFoldDB" id="A0A6M4IVA9"/>
<sequence>MARAITMLIFGGFGVMFLYVGLTQFLQQRRSLANAVEIVATIAYSAVHTSTSADTDGRLISSNSTTTHRPDLRFTYVVAGKAYESDLLYPTIIVRGYASREAVEEVLAPYPVNATVPAYVDPSHPGEAFLIAERSSAPIVFLVLALLVPLVAWFVSKYI</sequence>
<keyword evidence="1" id="KW-0812">Transmembrane</keyword>
<organism evidence="3 4">
    <name type="scientific">Gemmatimonas groenlandica</name>
    <dbReference type="NCBI Taxonomy" id="2732249"/>
    <lineage>
        <taxon>Bacteria</taxon>
        <taxon>Pseudomonadati</taxon>
        <taxon>Gemmatimonadota</taxon>
        <taxon>Gemmatimonadia</taxon>
        <taxon>Gemmatimonadales</taxon>
        <taxon>Gemmatimonadaceae</taxon>
        <taxon>Gemmatimonas</taxon>
    </lineage>
</organism>
<gene>
    <name evidence="3" type="ORF">HKW67_19465</name>
</gene>
<reference evidence="3 4" key="1">
    <citation type="submission" date="2020-05" db="EMBL/GenBank/DDBJ databases">
        <title>Complete genome sequence of Gemmatimonas greenlandica TET16.</title>
        <authorList>
            <person name="Zeng Y."/>
        </authorList>
    </citation>
    <scope>NUCLEOTIDE SEQUENCE [LARGE SCALE GENOMIC DNA]</scope>
    <source>
        <strain evidence="3 4">TET16</strain>
    </source>
</reference>
<proteinExistence type="predicted"/>
<protein>
    <submittedName>
        <fullName evidence="3">DUF3592 domain-containing protein</fullName>
    </submittedName>
</protein>
<dbReference type="RefSeq" id="WP_171226972.1">
    <property type="nucleotide sequence ID" value="NZ_CP053085.1"/>
</dbReference>
<keyword evidence="4" id="KW-1185">Reference proteome</keyword>
<feature type="transmembrane region" description="Helical" evidence="1">
    <location>
        <begin position="139"/>
        <end position="156"/>
    </location>
</feature>
<name>A0A6M4IVA9_9BACT</name>
<evidence type="ECO:0000259" key="2">
    <source>
        <dbReference type="Pfam" id="PF12158"/>
    </source>
</evidence>
<evidence type="ECO:0000313" key="4">
    <source>
        <dbReference type="Proteomes" id="UP000500938"/>
    </source>
</evidence>
<dbReference type="InterPro" id="IPR021994">
    <property type="entry name" value="DUF3592"/>
</dbReference>
<dbReference type="KEGG" id="ggr:HKW67_19465"/>
<evidence type="ECO:0000313" key="3">
    <source>
        <dbReference type="EMBL" id="QJR37537.1"/>
    </source>
</evidence>
<dbReference type="Proteomes" id="UP000500938">
    <property type="component" value="Chromosome"/>
</dbReference>
<feature type="transmembrane region" description="Helical" evidence="1">
    <location>
        <begin position="6"/>
        <end position="26"/>
    </location>
</feature>